<feature type="chain" id="PRO_5035184526" evidence="2">
    <location>
        <begin position="18"/>
        <end position="437"/>
    </location>
</feature>
<protein>
    <submittedName>
        <fullName evidence="3">Uncharacterized protein</fullName>
    </submittedName>
</protein>
<evidence type="ECO:0000313" key="4">
    <source>
        <dbReference type="Proteomes" id="UP000729913"/>
    </source>
</evidence>
<sequence>MEFSFVALFLLFYTVYGEYSQIDTINSRKCTELCNYCGGTGSYVDNSCECYIENDYDQEGECFDRMKRKARLLNLDVINCKRGLPDRPSRCRDQNSRRIGSYDMCRIAQYFLSGGPAKRIPIVKPKCDPTTTTTSTSTEPTVETTIIDELECDEIDDDCNLVTERPIEDPCEKYKLTPRPPEYLEPRYDYPKPLHRNYIPNYHIRQPLLGSTPPSYSSFHNRLYQGNNQLYSPQYSSFGTNLQQATSPYDAMRAKYMEEMMGKNYYNSMMENQSYRNKINGYNYNTFSTNGYINAMIPFNNNNYMQSLYASTNSNNNYNNNNNYQLDSTYLQSMSMNDLLELQRYLTNQNLMMQPLLQRLQLQSNSQVVSNYSPYNDIVGAANPSSTDNTRNQENTTPMTFTSLGSSNDETVVSSTQENDNPMPVMIVEETVPGQVG</sequence>
<comment type="caution">
    <text evidence="3">The sequence shown here is derived from an EMBL/GenBank/DDBJ whole genome shotgun (WGS) entry which is preliminary data.</text>
</comment>
<reference evidence="3" key="1">
    <citation type="submission" date="2020-03" db="EMBL/GenBank/DDBJ databases">
        <authorList>
            <person name="Chebbi M.A."/>
            <person name="Drezen J.M."/>
        </authorList>
    </citation>
    <scope>NUCLEOTIDE SEQUENCE</scope>
    <source>
        <tissue evidence="3">Whole body</tissue>
    </source>
</reference>
<organism evidence="3 4">
    <name type="scientific">Cotesia typhae</name>
    <dbReference type="NCBI Taxonomy" id="2053667"/>
    <lineage>
        <taxon>Eukaryota</taxon>
        <taxon>Metazoa</taxon>
        <taxon>Ecdysozoa</taxon>
        <taxon>Arthropoda</taxon>
        <taxon>Hexapoda</taxon>
        <taxon>Insecta</taxon>
        <taxon>Pterygota</taxon>
        <taxon>Neoptera</taxon>
        <taxon>Endopterygota</taxon>
        <taxon>Hymenoptera</taxon>
        <taxon>Apocrita</taxon>
        <taxon>Ichneumonoidea</taxon>
        <taxon>Braconidae</taxon>
        <taxon>Microgastrinae</taxon>
        <taxon>Cotesia</taxon>
    </lineage>
</organism>
<proteinExistence type="predicted"/>
<evidence type="ECO:0000313" key="3">
    <source>
        <dbReference type="EMBL" id="KAG8040976.1"/>
    </source>
</evidence>
<dbReference type="EMBL" id="JAAOIC020000019">
    <property type="protein sequence ID" value="KAG8040976.1"/>
    <property type="molecule type" value="Genomic_DNA"/>
</dbReference>
<accession>A0A8J5QXT8</accession>
<dbReference type="AlphaFoldDB" id="A0A8J5QXT8"/>
<evidence type="ECO:0000256" key="1">
    <source>
        <dbReference type="SAM" id="MobiDB-lite"/>
    </source>
</evidence>
<dbReference type="Proteomes" id="UP000729913">
    <property type="component" value="Unassembled WGS sequence"/>
</dbReference>
<gene>
    <name evidence="3" type="ORF">G9C98_001964</name>
</gene>
<evidence type="ECO:0000256" key="2">
    <source>
        <dbReference type="SAM" id="SignalP"/>
    </source>
</evidence>
<reference evidence="3" key="2">
    <citation type="submission" date="2021-04" db="EMBL/GenBank/DDBJ databases">
        <title>Genome-wide patterns of bracovirus chromosomal integration into multiple host tissues during parasitism.</title>
        <authorList>
            <person name="Chebbi M.A.C."/>
        </authorList>
    </citation>
    <scope>NUCLEOTIDE SEQUENCE</scope>
    <source>
        <tissue evidence="3">Whole body</tissue>
    </source>
</reference>
<feature type="non-terminal residue" evidence="3">
    <location>
        <position position="1"/>
    </location>
</feature>
<keyword evidence="2" id="KW-0732">Signal</keyword>
<feature type="region of interest" description="Disordered" evidence="1">
    <location>
        <begin position="383"/>
        <end position="419"/>
    </location>
</feature>
<feature type="signal peptide" evidence="2">
    <location>
        <begin position="1"/>
        <end position="17"/>
    </location>
</feature>
<name>A0A8J5QXT8_9HYME</name>
<dbReference type="OrthoDB" id="7683443at2759"/>
<keyword evidence="4" id="KW-1185">Reference proteome</keyword>